<dbReference type="EMBL" id="BAUL01000205">
    <property type="protein sequence ID" value="GAD97563.1"/>
    <property type="molecule type" value="Genomic_DNA"/>
</dbReference>
<dbReference type="Proteomes" id="UP000018001">
    <property type="component" value="Unassembled WGS sequence"/>
</dbReference>
<dbReference type="eggNOG" id="ENOG502SNDB">
    <property type="taxonomic scope" value="Eukaryota"/>
</dbReference>
<keyword evidence="2" id="KW-0812">Transmembrane</keyword>
<evidence type="ECO:0000313" key="3">
    <source>
        <dbReference type="EMBL" id="GAD97563.1"/>
    </source>
</evidence>
<reference evidence="4" key="1">
    <citation type="journal article" date="2014" name="Genome Announc.">
        <title>Draft genome sequence of the formaldehyde-resistant fungus Byssochlamys spectabilis No. 5 (anamorph Paecilomyces variotii No. 5) (NBRC109023).</title>
        <authorList>
            <person name="Oka T."/>
            <person name="Ekino K."/>
            <person name="Fukuda K."/>
            <person name="Nomura Y."/>
        </authorList>
    </citation>
    <scope>NUCLEOTIDE SEQUENCE [LARGE SCALE GENOMIC DNA]</scope>
    <source>
        <strain evidence="4">No. 5 / NBRC 109023</strain>
    </source>
</reference>
<evidence type="ECO:0000256" key="1">
    <source>
        <dbReference type="SAM" id="MobiDB-lite"/>
    </source>
</evidence>
<feature type="transmembrane region" description="Helical" evidence="2">
    <location>
        <begin position="131"/>
        <end position="153"/>
    </location>
</feature>
<evidence type="ECO:0000313" key="4">
    <source>
        <dbReference type="Proteomes" id="UP000018001"/>
    </source>
</evidence>
<evidence type="ECO:0008006" key="5">
    <source>
        <dbReference type="Google" id="ProtNLM"/>
    </source>
</evidence>
<protein>
    <recommendedName>
        <fullName evidence="5">MARVEL domain-containing protein</fullName>
    </recommendedName>
</protein>
<sequence length="284" mass="32035">MGLRSRSSHHPRVPYHLIRFCSLVSTLIVGGIMGFFIYHLHQDGFRLPWAFLVTTVTVCLTLINFVFTALIHCCTGVPPLWSFFFNFVLFILWTTSLGLLGWSMSGTIMTSCDISNWGTNTGIMVCRVYKVLFTFTVTAFVTQVAALILDVIARRRQLDRDRYDPMVSDAALADVKVDKRSSSTSSINTNDPSTDAYNAFGTTRPQPQSEPQYKGRMQQPTYAAPVEQYHAGEAQEYYETAPTRGVATQPSQYTAYYGNYNPYGGYSGYTQPPEQTRYDPGMYR</sequence>
<keyword evidence="4" id="KW-1185">Reference proteome</keyword>
<accession>V5FZP9</accession>
<dbReference type="HOGENOM" id="CLU_082475_0_0_1"/>
<feature type="transmembrane region" description="Helical" evidence="2">
    <location>
        <begin position="47"/>
        <end position="71"/>
    </location>
</feature>
<keyword evidence="2" id="KW-1133">Transmembrane helix</keyword>
<feature type="region of interest" description="Disordered" evidence="1">
    <location>
        <begin position="181"/>
        <end position="219"/>
    </location>
</feature>
<name>V5FZP9_BYSSN</name>
<feature type="compositionally biased region" description="Polar residues" evidence="1">
    <location>
        <begin position="182"/>
        <end position="211"/>
    </location>
</feature>
<feature type="region of interest" description="Disordered" evidence="1">
    <location>
        <begin position="263"/>
        <end position="284"/>
    </location>
</feature>
<evidence type="ECO:0000256" key="2">
    <source>
        <dbReference type="SAM" id="Phobius"/>
    </source>
</evidence>
<keyword evidence="2" id="KW-0472">Membrane</keyword>
<gene>
    <name evidence="3" type="ORF">PVAR5_6241</name>
</gene>
<comment type="caution">
    <text evidence="3">The sequence shown here is derived from an EMBL/GenBank/DDBJ whole genome shotgun (WGS) entry which is preliminary data.</text>
</comment>
<dbReference type="AlphaFoldDB" id="V5FZP9"/>
<dbReference type="InParanoid" id="V5FZP9"/>
<organism evidence="3 4">
    <name type="scientific">Byssochlamys spectabilis (strain No. 5 / NBRC 109023)</name>
    <name type="common">Paecilomyces variotii</name>
    <dbReference type="NCBI Taxonomy" id="1356009"/>
    <lineage>
        <taxon>Eukaryota</taxon>
        <taxon>Fungi</taxon>
        <taxon>Dikarya</taxon>
        <taxon>Ascomycota</taxon>
        <taxon>Pezizomycotina</taxon>
        <taxon>Eurotiomycetes</taxon>
        <taxon>Eurotiomycetidae</taxon>
        <taxon>Eurotiales</taxon>
        <taxon>Thermoascaceae</taxon>
        <taxon>Paecilomyces</taxon>
    </lineage>
</organism>
<proteinExistence type="predicted"/>
<dbReference type="OrthoDB" id="5344006at2759"/>
<feature type="transmembrane region" description="Helical" evidence="2">
    <location>
        <begin position="20"/>
        <end position="41"/>
    </location>
</feature>
<feature type="transmembrane region" description="Helical" evidence="2">
    <location>
        <begin position="83"/>
        <end position="102"/>
    </location>
</feature>